<evidence type="ECO:0000256" key="1">
    <source>
        <dbReference type="SAM" id="MobiDB-lite"/>
    </source>
</evidence>
<comment type="caution">
    <text evidence="2">The sequence shown here is derived from an EMBL/GenBank/DDBJ whole genome shotgun (WGS) entry which is preliminary data.</text>
</comment>
<keyword evidence="3" id="KW-1185">Reference proteome</keyword>
<sequence>MVSTSKSIPFRPQVNPVKQGRANEGSIEPDVQTYENSDYRHKVTDHEVHRDIENQPVSKVGTGIALKTNTNGCTRFPPKLCPPSPTGNGRSAHLTNKQAVNLARAAIHAWEINLPLNRLLTIHWEAAGVKDEQAGRATSKMIKLISDWLSTRGLQTAWIWVRENGLREGSHVHIAIHVPIDTSLGPKQQRWLRRITGIKYRKGVIKTRCIGRSAKAAFSEPTGYSINMLNVVAYLLKGINPTSAKEIGLLRCSPTGVIVGKRSATSQNVGTKARNSISSSKRTLIIQSLSTSPLSAKSIPKRFAHRLRHNWYVLRVP</sequence>
<dbReference type="EMBL" id="QRDP01000004">
    <property type="protein sequence ID" value="RED17494.1"/>
    <property type="molecule type" value="Genomic_DNA"/>
</dbReference>
<evidence type="ECO:0000313" key="3">
    <source>
        <dbReference type="Proteomes" id="UP000256310"/>
    </source>
</evidence>
<dbReference type="Proteomes" id="UP000256310">
    <property type="component" value="Unassembled WGS sequence"/>
</dbReference>
<feature type="region of interest" description="Disordered" evidence="1">
    <location>
        <begin position="1"/>
        <end position="28"/>
    </location>
</feature>
<accession>A0A3D9FI70</accession>
<dbReference type="AlphaFoldDB" id="A0A3D9FI70"/>
<gene>
    <name evidence="2" type="ORF">DFR46_2541</name>
</gene>
<organism evidence="2 3">
    <name type="scientific">Parasphingopyxis lamellibrachiae</name>
    <dbReference type="NCBI Taxonomy" id="680125"/>
    <lineage>
        <taxon>Bacteria</taxon>
        <taxon>Pseudomonadati</taxon>
        <taxon>Pseudomonadota</taxon>
        <taxon>Alphaproteobacteria</taxon>
        <taxon>Sphingomonadales</taxon>
        <taxon>Sphingomonadaceae</taxon>
        <taxon>Parasphingopyxis</taxon>
    </lineage>
</organism>
<reference evidence="2 3" key="1">
    <citation type="submission" date="2018-07" db="EMBL/GenBank/DDBJ databases">
        <title>Genomic Encyclopedia of Type Strains, Phase IV (KMG-IV): sequencing the most valuable type-strain genomes for metagenomic binning, comparative biology and taxonomic classification.</title>
        <authorList>
            <person name="Goeker M."/>
        </authorList>
    </citation>
    <scope>NUCLEOTIDE SEQUENCE [LARGE SCALE GENOMIC DNA]</scope>
    <source>
        <strain evidence="2 3">DSM 26725</strain>
    </source>
</reference>
<evidence type="ECO:0000313" key="2">
    <source>
        <dbReference type="EMBL" id="RED17494.1"/>
    </source>
</evidence>
<name>A0A3D9FI70_9SPHN</name>
<protein>
    <submittedName>
        <fullName evidence="2">Uncharacterized protein</fullName>
    </submittedName>
</protein>
<proteinExistence type="predicted"/>